<dbReference type="KEGG" id="sgi:SGRAN_3938"/>
<dbReference type="RefSeq" id="WP_067107281.1">
    <property type="nucleotide sequence ID" value="NZ_CP012199.1"/>
</dbReference>
<organism evidence="1 2">
    <name type="scientific">Sphingopyxis granuli</name>
    <dbReference type="NCBI Taxonomy" id="267128"/>
    <lineage>
        <taxon>Bacteria</taxon>
        <taxon>Pseudomonadati</taxon>
        <taxon>Pseudomonadota</taxon>
        <taxon>Alphaproteobacteria</taxon>
        <taxon>Sphingomonadales</taxon>
        <taxon>Sphingomonadaceae</taxon>
        <taxon>Sphingopyxis</taxon>
    </lineage>
</organism>
<dbReference type="EMBL" id="CP012199">
    <property type="protein sequence ID" value="AMG76268.1"/>
    <property type="molecule type" value="Genomic_DNA"/>
</dbReference>
<accession>A0AA86L5F3</accession>
<proteinExistence type="predicted"/>
<evidence type="ECO:0000313" key="2">
    <source>
        <dbReference type="Proteomes" id="UP000058599"/>
    </source>
</evidence>
<sequence length="80" mass="8832">MYVASIILSALLQASNPQPVADKKEDPDAEMVCRRVDVTGSLARKERVCKTRGEWRRLADSGNAAARDIIDFSRSRPSGQ</sequence>
<dbReference type="Proteomes" id="UP000058599">
    <property type="component" value="Chromosome"/>
</dbReference>
<protein>
    <submittedName>
        <fullName evidence="1">Uncharacterized protein</fullName>
    </submittedName>
</protein>
<gene>
    <name evidence="1" type="ORF">SGRAN_3938</name>
</gene>
<name>A0AA86L5F3_9SPHN</name>
<keyword evidence="2" id="KW-1185">Reference proteome</keyword>
<evidence type="ECO:0000313" key="1">
    <source>
        <dbReference type="EMBL" id="AMG76268.1"/>
    </source>
</evidence>
<dbReference type="AlphaFoldDB" id="A0AA86L5F3"/>
<reference evidence="1 2" key="1">
    <citation type="journal article" date="2016" name="BMC Genomics">
        <title>Genomic analysis of the nitrate-respiring Sphingopyxis granuli (formerly Sphingomonas macrogoltabida) strain TFA.</title>
        <authorList>
            <person name="Garcia-Romero I."/>
            <person name="Perez-Pulido A.J."/>
            <person name="Gonzalez-Flores Y.E."/>
            <person name="Reyes-Ramirez F."/>
            <person name="Santero E."/>
            <person name="Floriano B."/>
        </authorList>
    </citation>
    <scope>NUCLEOTIDE SEQUENCE [LARGE SCALE GENOMIC DNA]</scope>
    <source>
        <strain evidence="1 2">TFA</strain>
    </source>
</reference>